<dbReference type="GO" id="GO:0008942">
    <property type="term" value="F:nitrite reductase [NAD(P)H] activity"/>
    <property type="evidence" value="ECO:0007669"/>
    <property type="project" value="InterPro"/>
</dbReference>
<comment type="caution">
    <text evidence="8">The sequence shown here is derived from an EMBL/GenBank/DDBJ whole genome shotgun (WGS) entry which is preliminary data.</text>
</comment>
<dbReference type="PANTHER" id="PTHR40562:SF1">
    <property type="entry name" value="NITRITE REDUCTASE (NADH) SMALL SUBUNIT"/>
    <property type="match status" value="1"/>
</dbReference>
<keyword evidence="6" id="KW-0534">Nitrate assimilation</keyword>
<gene>
    <name evidence="8" type="primary">nirD</name>
    <name evidence="8" type="ORF">NJ959_03000</name>
</gene>
<evidence type="ECO:0000256" key="3">
    <source>
        <dbReference type="ARBA" id="ARBA00023002"/>
    </source>
</evidence>
<dbReference type="NCBIfam" id="TIGR02378">
    <property type="entry name" value="nirD_assim_sml"/>
    <property type="match status" value="1"/>
</dbReference>
<keyword evidence="3" id="KW-0560">Oxidoreductase</keyword>
<name>A0AAE3KKD1_9CYAN</name>
<dbReference type="GO" id="GO:0004497">
    <property type="term" value="F:monooxygenase activity"/>
    <property type="evidence" value="ECO:0007669"/>
    <property type="project" value="UniProtKB-ARBA"/>
</dbReference>
<organism evidence="8 9">
    <name type="scientific">Limnofasciculus baicalensis BBK-W-15</name>
    <dbReference type="NCBI Taxonomy" id="2699891"/>
    <lineage>
        <taxon>Bacteria</taxon>
        <taxon>Bacillati</taxon>
        <taxon>Cyanobacteriota</taxon>
        <taxon>Cyanophyceae</taxon>
        <taxon>Coleofasciculales</taxon>
        <taxon>Coleofasciculaceae</taxon>
        <taxon>Limnofasciculus</taxon>
        <taxon>Limnofasciculus baicalensis</taxon>
    </lineage>
</organism>
<dbReference type="AlphaFoldDB" id="A0AAE3KKD1"/>
<dbReference type="EMBL" id="JAMZMM010000015">
    <property type="protein sequence ID" value="MCP2727440.1"/>
    <property type="molecule type" value="Genomic_DNA"/>
</dbReference>
<keyword evidence="1" id="KW-0001">2Fe-2S</keyword>
<evidence type="ECO:0000256" key="5">
    <source>
        <dbReference type="ARBA" id="ARBA00023014"/>
    </source>
</evidence>
<dbReference type="PROSITE" id="PS51300">
    <property type="entry name" value="NIRD"/>
    <property type="match status" value="1"/>
</dbReference>
<evidence type="ECO:0000256" key="2">
    <source>
        <dbReference type="ARBA" id="ARBA00022723"/>
    </source>
</evidence>
<evidence type="ECO:0000313" key="8">
    <source>
        <dbReference type="EMBL" id="MCP2727440.1"/>
    </source>
</evidence>
<dbReference type="GO" id="GO:0016705">
    <property type="term" value="F:oxidoreductase activity, acting on paired donors, with incorporation or reduction of molecular oxygen"/>
    <property type="evidence" value="ECO:0007669"/>
    <property type="project" value="UniProtKB-ARBA"/>
</dbReference>
<keyword evidence="5" id="KW-0411">Iron-sulfur</keyword>
<dbReference type="GO" id="GO:0051537">
    <property type="term" value="F:2 iron, 2 sulfur cluster binding"/>
    <property type="evidence" value="ECO:0007669"/>
    <property type="project" value="UniProtKB-KW"/>
</dbReference>
<evidence type="ECO:0000256" key="1">
    <source>
        <dbReference type="ARBA" id="ARBA00022714"/>
    </source>
</evidence>
<dbReference type="RefSeq" id="WP_254010255.1">
    <property type="nucleotide sequence ID" value="NZ_JAMZMM010000015.1"/>
</dbReference>
<dbReference type="Proteomes" id="UP001204953">
    <property type="component" value="Unassembled WGS sequence"/>
</dbReference>
<feature type="domain" description="Rieske" evidence="7">
    <location>
        <begin position="15"/>
        <end position="116"/>
    </location>
</feature>
<dbReference type="GO" id="GO:0046872">
    <property type="term" value="F:metal ion binding"/>
    <property type="evidence" value="ECO:0007669"/>
    <property type="project" value="UniProtKB-KW"/>
</dbReference>
<dbReference type="SUPFAM" id="SSF50022">
    <property type="entry name" value="ISP domain"/>
    <property type="match status" value="1"/>
</dbReference>
<evidence type="ECO:0000313" key="9">
    <source>
        <dbReference type="Proteomes" id="UP001204953"/>
    </source>
</evidence>
<evidence type="ECO:0000256" key="4">
    <source>
        <dbReference type="ARBA" id="ARBA00023004"/>
    </source>
</evidence>
<dbReference type="InterPro" id="IPR017941">
    <property type="entry name" value="Rieske_2Fe-2S"/>
</dbReference>
<proteinExistence type="predicted"/>
<reference evidence="8" key="1">
    <citation type="submission" date="2022-06" db="EMBL/GenBank/DDBJ databases">
        <title>New cyanobacteria of genus Symplocastrum in benthos of Lake Baikal.</title>
        <authorList>
            <person name="Sorokovikova E."/>
            <person name="Tikhonova I."/>
            <person name="Krasnopeev A."/>
            <person name="Evseev P."/>
            <person name="Gladkikh A."/>
            <person name="Belykh O."/>
        </authorList>
    </citation>
    <scope>NUCLEOTIDE SEQUENCE</scope>
    <source>
        <strain evidence="8">BBK-W-15</strain>
    </source>
</reference>
<dbReference type="PANTHER" id="PTHR40562">
    <property type="match status" value="1"/>
</dbReference>
<keyword evidence="9" id="KW-1185">Reference proteome</keyword>
<dbReference type="Gene3D" id="2.102.10.10">
    <property type="entry name" value="Rieske [2Fe-2S] iron-sulphur domain"/>
    <property type="match status" value="1"/>
</dbReference>
<dbReference type="CDD" id="cd03529">
    <property type="entry name" value="Rieske_NirD"/>
    <property type="match status" value="1"/>
</dbReference>
<accession>A0AAE3KKD1</accession>
<dbReference type="InterPro" id="IPR036922">
    <property type="entry name" value="Rieske_2Fe-2S_sf"/>
</dbReference>
<dbReference type="GO" id="GO:0042128">
    <property type="term" value="P:nitrate assimilation"/>
    <property type="evidence" value="ECO:0007669"/>
    <property type="project" value="UniProtKB-KW"/>
</dbReference>
<evidence type="ECO:0000256" key="6">
    <source>
        <dbReference type="ARBA" id="ARBA00023063"/>
    </source>
</evidence>
<dbReference type="InterPro" id="IPR017881">
    <property type="entry name" value="NirD"/>
</dbReference>
<evidence type="ECO:0000259" key="7">
    <source>
        <dbReference type="PROSITE" id="PS51296"/>
    </source>
</evidence>
<dbReference type="PROSITE" id="PS51296">
    <property type="entry name" value="RIESKE"/>
    <property type="match status" value="1"/>
</dbReference>
<sequence length="120" mass="13232">MVQALSIRESIRQWVDICNLSDIVPNTGVCALVQNQQIAIFRVGSGTDIYALSNYDPFSKAFVLSRGIIGDRKGIIKVASPIYKQNFNLATGECLDDANVKIPTFPVRVMDERVEIGISN</sequence>
<keyword evidence="2" id="KW-0479">Metal-binding</keyword>
<protein>
    <submittedName>
        <fullName evidence="8">Nitrite reductase small subunit NirD</fullName>
    </submittedName>
</protein>
<dbReference type="InterPro" id="IPR012748">
    <property type="entry name" value="Rieske-like_NirD"/>
</dbReference>
<keyword evidence="4" id="KW-0408">Iron</keyword>
<dbReference type="Pfam" id="PF13806">
    <property type="entry name" value="Rieske_2"/>
    <property type="match status" value="1"/>
</dbReference>